<name>A0A2X4TVQ7_SERPL</name>
<sequence>MIHNQDRIVLVKTARERVIERRSGRAGHQLIGGAGDKFHPFGIHRRHKHQRKVRVIAHHLGGAEADKVVVGQRRVGRHHLGAADDNAGVGLFLHLDVNVFHFVDRFVAVNRRVDDGVVKVQTGFLNAFVPMAGVIGELTVKLRVSPQSAAEGRLVIRGAPHPAVGLARPVGDGVTLLAHFFRAAGVAEELVGVAAVAGVGIPAQTILADRIVQRIVQLADRSRRIAERRVGGDVLHPLAVDIDFAAILQAFQVFGAGERAFAVGTKVFWFHRVILVCGFVFC</sequence>
<accession>A0A2X4TVQ7</accession>
<gene>
    <name evidence="1" type="ORF">NCTC12961_00688</name>
</gene>
<proteinExistence type="predicted"/>
<evidence type="ECO:0000313" key="1">
    <source>
        <dbReference type="EMBL" id="SQI30983.1"/>
    </source>
</evidence>
<dbReference type="AlphaFoldDB" id="A0A2X4TVQ7"/>
<organism evidence="1 2">
    <name type="scientific">Serratia plymuthica</name>
    <dbReference type="NCBI Taxonomy" id="82996"/>
    <lineage>
        <taxon>Bacteria</taxon>
        <taxon>Pseudomonadati</taxon>
        <taxon>Pseudomonadota</taxon>
        <taxon>Gammaproteobacteria</taxon>
        <taxon>Enterobacterales</taxon>
        <taxon>Yersiniaceae</taxon>
        <taxon>Serratia</taxon>
    </lineage>
</organism>
<evidence type="ECO:0000313" key="2">
    <source>
        <dbReference type="Proteomes" id="UP000248897"/>
    </source>
</evidence>
<reference evidence="1 2" key="1">
    <citation type="submission" date="2018-06" db="EMBL/GenBank/DDBJ databases">
        <authorList>
            <consortium name="Pathogen Informatics"/>
            <person name="Doyle S."/>
        </authorList>
    </citation>
    <scope>NUCLEOTIDE SEQUENCE [LARGE SCALE GENOMIC DNA]</scope>
    <source>
        <strain evidence="1 2">NCTC12961</strain>
    </source>
</reference>
<dbReference type="EMBL" id="LS483469">
    <property type="protein sequence ID" value="SQI30983.1"/>
    <property type="molecule type" value="Genomic_DNA"/>
</dbReference>
<protein>
    <submittedName>
        <fullName evidence="1">Uncharacterized protein</fullName>
    </submittedName>
</protein>
<dbReference type="Proteomes" id="UP000248897">
    <property type="component" value="Chromosome 1"/>
</dbReference>